<keyword evidence="1" id="KW-0175">Coiled coil</keyword>
<feature type="coiled-coil region" evidence="1">
    <location>
        <begin position="193"/>
        <end position="230"/>
    </location>
</feature>
<evidence type="ECO:0000259" key="2">
    <source>
        <dbReference type="Pfam" id="PF20229"/>
    </source>
</evidence>
<dbReference type="CDD" id="cd21886">
    <property type="entry name" value="SARAH_RASSF2-like"/>
    <property type="match status" value="1"/>
</dbReference>
<dbReference type="Pfam" id="PF20229">
    <property type="entry name" value="ChrB_N"/>
    <property type="match status" value="1"/>
</dbReference>
<evidence type="ECO:0000313" key="4">
    <source>
        <dbReference type="Proteomes" id="UP001060018"/>
    </source>
</evidence>
<evidence type="ECO:0000313" key="3">
    <source>
        <dbReference type="EMBL" id="UUX59957.1"/>
    </source>
</evidence>
<protein>
    <recommendedName>
        <fullName evidence="2">ChrB N-terminal domain-containing protein</fullName>
    </recommendedName>
</protein>
<dbReference type="RefSeq" id="WP_257746077.1">
    <property type="nucleotide sequence ID" value="NZ_CP102487.1"/>
</dbReference>
<gene>
    <name evidence="3" type="ORF">NUH22_04880</name>
</gene>
<dbReference type="EMBL" id="CP102487">
    <property type="protein sequence ID" value="UUX59957.1"/>
    <property type="molecule type" value="Genomic_DNA"/>
</dbReference>
<name>A0AA94XXT9_9MICC</name>
<reference evidence="3" key="1">
    <citation type="journal article" date="2022" name="Pest Manag. Sci.">
        <title>Glutamicibacter halophytocola-mediated host fitness of potato tuber moth on Solanaceae crops.</title>
        <authorList>
            <person name="Wang W."/>
            <person name="Xiao G."/>
            <person name="Du G."/>
            <person name="Chang L."/>
            <person name="Yang Y."/>
            <person name="Ye J."/>
            <person name="Chen B."/>
        </authorList>
    </citation>
    <scope>NUCLEOTIDE SEQUENCE</scope>
    <source>
        <strain evidence="3">S2</strain>
    </source>
</reference>
<dbReference type="Proteomes" id="UP001060018">
    <property type="component" value="Chromosome"/>
</dbReference>
<evidence type="ECO:0000256" key="1">
    <source>
        <dbReference type="SAM" id="Coils"/>
    </source>
</evidence>
<sequence>MTSSPAPFRASAEFAQLAGRPGRGDASAVHFTVLVRRPWWNKASTPGSWIAAAAQTVARIQLGFSRAIRRPNLKQFADVTTVTLETVTDSIKWLVLLVQVPAEPSRHRVAVWRQLRKTGAAPIHSGSWVIPDAPAFTEGIERAKELCRNAGGSFTILHASPDDAQSTHALDSAFRAARVDEWNEFLGDCNKFMQEIAKEISIEKFTYAELEEEDQSLERLRRWYRELKKRDVLWLEEAVQADEALRAGSLALEEYARLVYAAENEF</sequence>
<dbReference type="InterPro" id="IPR046858">
    <property type="entry name" value="ChrB_N"/>
</dbReference>
<feature type="domain" description="ChrB N-terminal" evidence="2">
    <location>
        <begin position="108"/>
        <end position="265"/>
    </location>
</feature>
<organism evidence="3 4">
    <name type="scientific">Glutamicibacter halophytocola</name>
    <dbReference type="NCBI Taxonomy" id="1933880"/>
    <lineage>
        <taxon>Bacteria</taxon>
        <taxon>Bacillati</taxon>
        <taxon>Actinomycetota</taxon>
        <taxon>Actinomycetes</taxon>
        <taxon>Micrococcales</taxon>
        <taxon>Micrococcaceae</taxon>
        <taxon>Glutamicibacter</taxon>
    </lineage>
</organism>
<proteinExistence type="predicted"/>
<dbReference type="AlphaFoldDB" id="A0AA94XXT9"/>
<accession>A0AA94XXT9</accession>